<name>A0ABD4TLM6_9EURY</name>
<dbReference type="Proteomes" id="UP001524383">
    <property type="component" value="Unassembled WGS sequence"/>
</dbReference>
<gene>
    <name evidence="1" type="ORF">FTO68_06660</name>
</gene>
<dbReference type="AlphaFoldDB" id="A0ABD4TLM6"/>
<evidence type="ECO:0000313" key="2">
    <source>
        <dbReference type="Proteomes" id="UP001524383"/>
    </source>
</evidence>
<organism evidence="1 2">
    <name type="scientific">Methanocalculus taiwanensis</name>
    <dbReference type="NCBI Taxonomy" id="106207"/>
    <lineage>
        <taxon>Archaea</taxon>
        <taxon>Methanobacteriati</taxon>
        <taxon>Methanobacteriota</taxon>
        <taxon>Stenosarchaea group</taxon>
        <taxon>Methanomicrobia</taxon>
        <taxon>Methanomicrobiales</taxon>
        <taxon>Methanocalculaceae</taxon>
        <taxon>Methanocalculus</taxon>
    </lineage>
</organism>
<evidence type="ECO:0000313" key="1">
    <source>
        <dbReference type="EMBL" id="MCQ1538664.1"/>
    </source>
</evidence>
<accession>A0ABD4TLM6</accession>
<dbReference type="Pfam" id="PF10967">
    <property type="entry name" value="DUF2769"/>
    <property type="match status" value="1"/>
</dbReference>
<proteinExistence type="predicted"/>
<reference evidence="1 2" key="1">
    <citation type="submission" date="2019-08" db="EMBL/GenBank/DDBJ databases">
        <authorList>
            <person name="Chen S.-C."/>
            <person name="Lai M.-C."/>
            <person name="You Y.-T."/>
        </authorList>
    </citation>
    <scope>NUCLEOTIDE SEQUENCE [LARGE SCALE GENOMIC DNA]</scope>
    <source>
        <strain evidence="1 2">P2F9704a</strain>
    </source>
</reference>
<sequence>MARKDYCICPTCPTYRECAEKADDRCFCTIGKSREGCISDESPGCKCHQCVVYQDVGFQKEFFCTRGTEQQQRVLSVLEMR</sequence>
<comment type="caution">
    <text evidence="1">The sequence shown here is derived from an EMBL/GenBank/DDBJ whole genome shotgun (WGS) entry which is preliminary data.</text>
</comment>
<dbReference type="InterPro" id="IPR020075">
    <property type="entry name" value="Uncharacterised_AF2234"/>
</dbReference>
<protein>
    <submittedName>
        <fullName evidence="1">DUF2769 domain-containing protein</fullName>
    </submittedName>
</protein>
<dbReference type="EMBL" id="VOTZ01000012">
    <property type="protein sequence ID" value="MCQ1538664.1"/>
    <property type="molecule type" value="Genomic_DNA"/>
</dbReference>
<keyword evidence="2" id="KW-1185">Reference proteome</keyword>